<keyword evidence="3" id="KW-1185">Reference proteome</keyword>
<feature type="region of interest" description="Disordered" evidence="1">
    <location>
        <begin position="1"/>
        <end position="45"/>
    </location>
</feature>
<dbReference type="Gramene" id="QL01p019582:mrna">
    <property type="protein sequence ID" value="QL01p019582:mrna"/>
    <property type="gene ID" value="QL01p019582"/>
</dbReference>
<evidence type="ECO:0000256" key="1">
    <source>
        <dbReference type="SAM" id="MobiDB-lite"/>
    </source>
</evidence>
<dbReference type="PANTHER" id="PTHR31286:SF99">
    <property type="entry name" value="DUF4283 DOMAIN-CONTAINING PROTEIN"/>
    <property type="match status" value="1"/>
</dbReference>
<dbReference type="InterPro" id="IPR040256">
    <property type="entry name" value="At4g02000-like"/>
</dbReference>
<proteinExistence type="predicted"/>
<organism evidence="2 3">
    <name type="scientific">Quercus lobata</name>
    <name type="common">Valley oak</name>
    <dbReference type="NCBI Taxonomy" id="97700"/>
    <lineage>
        <taxon>Eukaryota</taxon>
        <taxon>Viridiplantae</taxon>
        <taxon>Streptophyta</taxon>
        <taxon>Embryophyta</taxon>
        <taxon>Tracheophyta</taxon>
        <taxon>Spermatophyta</taxon>
        <taxon>Magnoliopsida</taxon>
        <taxon>eudicotyledons</taxon>
        <taxon>Gunneridae</taxon>
        <taxon>Pentapetalae</taxon>
        <taxon>rosids</taxon>
        <taxon>fabids</taxon>
        <taxon>Fagales</taxon>
        <taxon>Fagaceae</taxon>
        <taxon>Quercus</taxon>
    </lineage>
</organism>
<evidence type="ECO:0008006" key="4">
    <source>
        <dbReference type="Google" id="ProtNLM"/>
    </source>
</evidence>
<sequence>MEERSPSLSREEQEELIRSNKKVKDVNHAGYHEGRDSFPSSPSHGYSPWNRATSFKEKLIGEILGAFTQAFNFGELMEDDVESDDEVEDLRQGLVAVKFSKSFKQQIRKPWAKALIVKGPWFIGEHFLSIRPWELDFRPETASISSIAIWIRLNNLPIEYYNVEALHHIGKLIGNVLRVDTHTAFETRGRFARLCVQIDVNKPLVTAILIGKFEQPICYEGIQKLCFGCGRMGHKQEICSYIVWHDLPRQTAENIVEGKLAKRSCEECVTDKDKAGEGTTENVPSSGHEDAMDRGYGP</sequence>
<dbReference type="PANTHER" id="PTHR31286">
    <property type="entry name" value="GLYCINE-RICH CELL WALL STRUCTURAL PROTEIN 1.8-LIKE"/>
    <property type="match status" value="1"/>
</dbReference>
<dbReference type="EnsemblPlants" id="QL01p019582:mrna">
    <property type="protein sequence ID" value="QL01p019582:mrna"/>
    <property type="gene ID" value="QL01p019582"/>
</dbReference>
<dbReference type="OMA" id="KSPAHIV"/>
<evidence type="ECO:0000313" key="3">
    <source>
        <dbReference type="Proteomes" id="UP000594261"/>
    </source>
</evidence>
<reference evidence="2" key="2">
    <citation type="submission" date="2021-01" db="UniProtKB">
        <authorList>
            <consortium name="EnsemblPlants"/>
        </authorList>
    </citation>
    <scope>IDENTIFICATION</scope>
</reference>
<dbReference type="EMBL" id="LRBV02000001">
    <property type="status" value="NOT_ANNOTATED_CDS"/>
    <property type="molecule type" value="Genomic_DNA"/>
</dbReference>
<evidence type="ECO:0000313" key="2">
    <source>
        <dbReference type="EnsemblPlants" id="QL01p019582:mrna"/>
    </source>
</evidence>
<dbReference type="InParanoid" id="A0A7N2KN43"/>
<feature type="compositionally biased region" description="Basic and acidic residues" evidence="1">
    <location>
        <begin position="1"/>
        <end position="36"/>
    </location>
</feature>
<feature type="region of interest" description="Disordered" evidence="1">
    <location>
        <begin position="272"/>
        <end position="298"/>
    </location>
</feature>
<accession>A0A7N2KN43</accession>
<name>A0A7N2KN43_QUELO</name>
<feature type="compositionally biased region" description="Basic and acidic residues" evidence="1">
    <location>
        <begin position="287"/>
        <end position="298"/>
    </location>
</feature>
<reference evidence="2 3" key="1">
    <citation type="journal article" date="2016" name="G3 (Bethesda)">
        <title>First Draft Assembly and Annotation of the Genome of a California Endemic Oak Quercus lobata Nee (Fagaceae).</title>
        <authorList>
            <person name="Sork V.L."/>
            <person name="Fitz-Gibbon S.T."/>
            <person name="Puiu D."/>
            <person name="Crepeau M."/>
            <person name="Gugger P.F."/>
            <person name="Sherman R."/>
            <person name="Stevens K."/>
            <person name="Langley C.H."/>
            <person name="Pellegrini M."/>
            <person name="Salzberg S.L."/>
        </authorList>
    </citation>
    <scope>NUCLEOTIDE SEQUENCE [LARGE SCALE GENOMIC DNA]</scope>
    <source>
        <strain evidence="2 3">cv. SW786</strain>
    </source>
</reference>
<dbReference type="AlphaFoldDB" id="A0A7N2KN43"/>
<protein>
    <recommendedName>
        <fullName evidence="4">CCHC-type domain-containing protein</fullName>
    </recommendedName>
</protein>
<dbReference type="Proteomes" id="UP000594261">
    <property type="component" value="Chromosome 1"/>
</dbReference>